<dbReference type="InterPro" id="IPR051407">
    <property type="entry name" value="Bact_OM_lipoprot/Surf_antigen"/>
</dbReference>
<evidence type="ECO:0000256" key="2">
    <source>
        <dbReference type="ARBA" id="ARBA00009646"/>
    </source>
</evidence>
<dbReference type="SUPFAM" id="SSF49695">
    <property type="entry name" value="gamma-Crystallin-like"/>
    <property type="match status" value="1"/>
</dbReference>
<evidence type="ECO:0000313" key="8">
    <source>
        <dbReference type="EMBL" id="QJR16724.1"/>
    </source>
</evidence>
<evidence type="ECO:0000259" key="7">
    <source>
        <dbReference type="PROSITE" id="PS50915"/>
    </source>
</evidence>
<protein>
    <recommendedName>
        <fullName evidence="7">Beta/gamma crystallin 'Greek key' domain-containing protein</fullName>
    </recommendedName>
</protein>
<organism evidence="8 9">
    <name type="scientific">Usitatibacter palustris</name>
    <dbReference type="NCBI Taxonomy" id="2732487"/>
    <lineage>
        <taxon>Bacteria</taxon>
        <taxon>Pseudomonadati</taxon>
        <taxon>Pseudomonadota</taxon>
        <taxon>Betaproteobacteria</taxon>
        <taxon>Nitrosomonadales</taxon>
        <taxon>Usitatibacteraceae</taxon>
        <taxon>Usitatibacter</taxon>
    </lineage>
</organism>
<evidence type="ECO:0000256" key="6">
    <source>
        <dbReference type="SAM" id="SignalP"/>
    </source>
</evidence>
<evidence type="ECO:0000313" key="9">
    <source>
        <dbReference type="Proteomes" id="UP000503096"/>
    </source>
</evidence>
<keyword evidence="4" id="KW-0472">Membrane</keyword>
<dbReference type="AlphaFoldDB" id="A0A6M4HDQ5"/>
<dbReference type="PANTHER" id="PTHR35603">
    <property type="match status" value="1"/>
</dbReference>
<dbReference type="InterPro" id="IPR001064">
    <property type="entry name" value="Beta/gamma_crystallin"/>
</dbReference>
<dbReference type="EMBL" id="CP053073">
    <property type="protein sequence ID" value="QJR16724.1"/>
    <property type="molecule type" value="Genomic_DNA"/>
</dbReference>
<dbReference type="InterPro" id="IPR011024">
    <property type="entry name" value="G_crystallin-like"/>
</dbReference>
<proteinExistence type="inferred from homology"/>
<keyword evidence="6" id="KW-0732">Signal</keyword>
<evidence type="ECO:0000256" key="3">
    <source>
        <dbReference type="ARBA" id="ARBA00022737"/>
    </source>
</evidence>
<feature type="region of interest" description="Disordered" evidence="5">
    <location>
        <begin position="250"/>
        <end position="271"/>
    </location>
</feature>
<feature type="signal peptide" evidence="6">
    <location>
        <begin position="1"/>
        <end position="24"/>
    </location>
</feature>
<evidence type="ECO:0000256" key="5">
    <source>
        <dbReference type="SAM" id="MobiDB-lite"/>
    </source>
</evidence>
<gene>
    <name evidence="8" type="ORF">DSM104440_03560</name>
</gene>
<dbReference type="GO" id="GO:0019867">
    <property type="term" value="C:outer membrane"/>
    <property type="evidence" value="ECO:0007669"/>
    <property type="project" value="InterPro"/>
</dbReference>
<evidence type="ECO:0000256" key="4">
    <source>
        <dbReference type="ARBA" id="ARBA00023136"/>
    </source>
</evidence>
<dbReference type="Gene3D" id="2.60.20.10">
    <property type="entry name" value="Crystallins"/>
    <property type="match status" value="1"/>
</dbReference>
<dbReference type="KEGG" id="upl:DSM104440_03560"/>
<feature type="chain" id="PRO_5026670263" description="Beta/gamma crystallin 'Greek key' domain-containing protein" evidence="6">
    <location>
        <begin position="25"/>
        <end position="271"/>
    </location>
</feature>
<accession>A0A6M4HDQ5</accession>
<comment type="subcellular location">
    <subcellularLocation>
        <location evidence="1">Membrane</location>
    </subcellularLocation>
</comment>
<sequence length="271" mass="29298">MTMNKTLSRALVVAGMAITTQAAASVVFYENENFGGRSFSAQKQVVNFERTGFNDRSSSVVVLDERWEVCEHAQFGGKCVVLRPGRYASLGAMGLNDRVSSVRIVSKHTRVDDQRYAPQPVPVYDNRRRNNERLYQANVTSSRAVGGTPQQRCWMEREQVAQQPQGANVPGAVIGAILGGVLGHQVGSGHGNTAATVIGAGAGGYFGSTVGRDKNGQPVYADVQRCATDTSQSRPDYWDVTYDFKGQQHRMQMAGPPGNTVTVNGKGEPRA</sequence>
<reference evidence="8 9" key="1">
    <citation type="submission" date="2020-04" db="EMBL/GenBank/DDBJ databases">
        <title>Usitatibacter rugosus gen. nov., sp. nov. and Usitatibacter palustris sp. nov., novel members of Usitatibacteraceae fam. nov. within the order Nitrosomonadales isolated from soil.</title>
        <authorList>
            <person name="Huber K.J."/>
            <person name="Neumann-Schaal M."/>
            <person name="Geppert A."/>
            <person name="Luckner M."/>
            <person name="Wanner G."/>
            <person name="Overmann J."/>
        </authorList>
    </citation>
    <scope>NUCLEOTIDE SEQUENCE [LARGE SCALE GENOMIC DNA]</scope>
    <source>
        <strain evidence="8 9">Swamp67</strain>
    </source>
</reference>
<evidence type="ECO:0000256" key="1">
    <source>
        <dbReference type="ARBA" id="ARBA00004370"/>
    </source>
</evidence>
<feature type="domain" description="Beta/gamma crystallin 'Greek key'" evidence="7">
    <location>
        <begin position="24"/>
        <end position="64"/>
    </location>
</feature>
<name>A0A6M4HDQ5_9PROT</name>
<comment type="similarity">
    <text evidence="2">Belongs to the beta/gamma-crystallin family.</text>
</comment>
<dbReference type="Proteomes" id="UP000503096">
    <property type="component" value="Chromosome"/>
</dbReference>
<keyword evidence="3" id="KW-0677">Repeat</keyword>
<dbReference type="Pfam" id="PF00030">
    <property type="entry name" value="Crystall"/>
    <property type="match status" value="1"/>
</dbReference>
<dbReference type="PROSITE" id="PS50915">
    <property type="entry name" value="CRYSTALLIN_BETA_GAMMA"/>
    <property type="match status" value="2"/>
</dbReference>
<dbReference type="InParanoid" id="A0A6M4HDQ5"/>
<dbReference type="Pfam" id="PF05433">
    <property type="entry name" value="Rick_17kDa_Anti"/>
    <property type="match status" value="1"/>
</dbReference>
<feature type="domain" description="Beta/gamma crystallin 'Greek key'" evidence="7">
    <location>
        <begin position="65"/>
        <end position="106"/>
    </location>
</feature>
<dbReference type="InterPro" id="IPR008816">
    <property type="entry name" value="Gly_zipper_2TM_dom"/>
</dbReference>
<dbReference type="SMART" id="SM00247">
    <property type="entry name" value="XTALbg"/>
    <property type="match status" value="1"/>
</dbReference>
<dbReference type="PANTHER" id="PTHR35603:SF2">
    <property type="entry name" value="OUTER MEMBRANE LIPOPROTEIN"/>
    <property type="match status" value="1"/>
</dbReference>
<keyword evidence="9" id="KW-1185">Reference proteome</keyword>